<feature type="compositionally biased region" description="Polar residues" evidence="1">
    <location>
        <begin position="313"/>
        <end position="323"/>
    </location>
</feature>
<dbReference type="OrthoDB" id="7855565at2759"/>
<sequence>MAAAPKRNPAPSNLPPRLLSNTPQPFMTGGSTMPQAFSYMPQQQQQQQQPQYYTQQGEAEVNTLNLTMAHMQPRIQSLSQPQQQLWYEYDYQPMQPSPDYSYWYRMQQAPAASTFQMNPRQTAVAKPQPIQAAAKSTAQIQGKACQKQIHSIPGGQEQRRLAVRAPLSANGSLNRMDSVTSFQNSLGSRIRNSAEDLVQYRRIAARTLAKKQQTPPIAEATQQLKQELPKEQPKVSNGIYRLPAKQAESKIEEHEMQPITENKPTLSSERKGNSFFKKLGLLMSGSKLSSQSRKKTNFLKRLFIAEHYPTDTHVASDSNQETSDSLRFEREHAKPTKDEVTKAK</sequence>
<feature type="region of interest" description="Disordered" evidence="1">
    <location>
        <begin position="1"/>
        <end position="35"/>
    </location>
</feature>
<dbReference type="AlphaFoldDB" id="A0A0M4EED4"/>
<keyword evidence="3" id="KW-1185">Reference proteome</keyword>
<dbReference type="EMBL" id="CP012523">
    <property type="protein sequence ID" value="ALC40372.1"/>
    <property type="molecule type" value="Genomic_DNA"/>
</dbReference>
<dbReference type="Proteomes" id="UP000494163">
    <property type="component" value="Chromosome 2L"/>
</dbReference>
<organism evidence="2 3">
    <name type="scientific">Drosophila busckii</name>
    <name type="common">Fruit fly</name>
    <dbReference type="NCBI Taxonomy" id="30019"/>
    <lineage>
        <taxon>Eukaryota</taxon>
        <taxon>Metazoa</taxon>
        <taxon>Ecdysozoa</taxon>
        <taxon>Arthropoda</taxon>
        <taxon>Hexapoda</taxon>
        <taxon>Insecta</taxon>
        <taxon>Pterygota</taxon>
        <taxon>Neoptera</taxon>
        <taxon>Endopterygota</taxon>
        <taxon>Diptera</taxon>
        <taxon>Brachycera</taxon>
        <taxon>Muscomorpha</taxon>
        <taxon>Ephydroidea</taxon>
        <taxon>Drosophilidae</taxon>
        <taxon>Drosophila</taxon>
    </lineage>
</organism>
<feature type="region of interest" description="Disordered" evidence="1">
    <location>
        <begin position="309"/>
        <end position="344"/>
    </location>
</feature>
<evidence type="ECO:0000256" key="1">
    <source>
        <dbReference type="SAM" id="MobiDB-lite"/>
    </source>
</evidence>
<evidence type="ECO:0000313" key="2">
    <source>
        <dbReference type="EMBL" id="ALC40372.1"/>
    </source>
</evidence>
<protein>
    <submittedName>
        <fullName evidence="2">Maker617</fullName>
    </submittedName>
</protein>
<name>A0A0M4EED4_DROBS</name>
<feature type="compositionally biased region" description="Basic and acidic residues" evidence="1">
    <location>
        <begin position="324"/>
        <end position="344"/>
    </location>
</feature>
<gene>
    <name evidence="2" type="ORF">Dbus_chr2Lg2457</name>
</gene>
<feature type="compositionally biased region" description="Polar residues" evidence="1">
    <location>
        <begin position="19"/>
        <end position="35"/>
    </location>
</feature>
<proteinExistence type="predicted"/>
<dbReference type="OMA" id="WLAYQAQ"/>
<evidence type="ECO:0000313" key="3">
    <source>
        <dbReference type="Proteomes" id="UP000494163"/>
    </source>
</evidence>
<accession>A0A0M4EED4</accession>
<reference evidence="2 3" key="1">
    <citation type="submission" date="2015-08" db="EMBL/GenBank/DDBJ databases">
        <title>Ancestral chromatin configuration constrains chromatin evolution on differentiating sex chromosomes in Drosophila.</title>
        <authorList>
            <person name="Zhou Q."/>
            <person name="Bachtrog D."/>
        </authorList>
    </citation>
    <scope>NUCLEOTIDE SEQUENCE [LARGE SCALE GENOMIC DNA]</scope>
    <source>
        <tissue evidence="2">Whole larvae</tissue>
    </source>
</reference>